<gene>
    <name evidence="5" type="ORF">AAFF_G00338150</name>
</gene>
<dbReference type="InterPro" id="IPR043128">
    <property type="entry name" value="Rev_trsase/Diguanyl_cyclase"/>
</dbReference>
<evidence type="ECO:0000256" key="3">
    <source>
        <dbReference type="SAM" id="MobiDB-lite"/>
    </source>
</evidence>
<organism evidence="5 6">
    <name type="scientific">Aldrovandia affinis</name>
    <dbReference type="NCBI Taxonomy" id="143900"/>
    <lineage>
        <taxon>Eukaryota</taxon>
        <taxon>Metazoa</taxon>
        <taxon>Chordata</taxon>
        <taxon>Craniata</taxon>
        <taxon>Vertebrata</taxon>
        <taxon>Euteleostomi</taxon>
        <taxon>Actinopterygii</taxon>
        <taxon>Neopterygii</taxon>
        <taxon>Teleostei</taxon>
        <taxon>Notacanthiformes</taxon>
        <taxon>Halosauridae</taxon>
        <taxon>Aldrovandia</taxon>
    </lineage>
</organism>
<name>A0AAD7WPT5_9TELE</name>
<dbReference type="PANTHER" id="PTHR24559:SF440">
    <property type="entry name" value="RIBONUCLEASE H"/>
    <property type="match status" value="1"/>
</dbReference>
<dbReference type="CDD" id="cd01647">
    <property type="entry name" value="RT_LTR"/>
    <property type="match status" value="1"/>
</dbReference>
<dbReference type="GO" id="GO:0004523">
    <property type="term" value="F:RNA-DNA hybrid ribonuclease activity"/>
    <property type="evidence" value="ECO:0007669"/>
    <property type="project" value="UniProtKB-EC"/>
</dbReference>
<dbReference type="PANTHER" id="PTHR24559">
    <property type="entry name" value="TRANSPOSON TY3-I GAG-POL POLYPROTEIN"/>
    <property type="match status" value="1"/>
</dbReference>
<dbReference type="InterPro" id="IPR043502">
    <property type="entry name" value="DNA/RNA_pol_sf"/>
</dbReference>
<dbReference type="InterPro" id="IPR053134">
    <property type="entry name" value="RNA-dir_DNA_polymerase"/>
</dbReference>
<dbReference type="EMBL" id="JAINUG010000053">
    <property type="protein sequence ID" value="KAJ8404548.1"/>
    <property type="molecule type" value="Genomic_DNA"/>
</dbReference>
<proteinExistence type="inferred from homology"/>
<evidence type="ECO:0000313" key="5">
    <source>
        <dbReference type="EMBL" id="KAJ8404548.1"/>
    </source>
</evidence>
<keyword evidence="6" id="KW-1185">Reference proteome</keyword>
<evidence type="ECO:0000256" key="2">
    <source>
        <dbReference type="ARBA" id="ARBA00012180"/>
    </source>
</evidence>
<reference evidence="5" key="1">
    <citation type="journal article" date="2023" name="Science">
        <title>Genome structures resolve the early diversification of teleost fishes.</title>
        <authorList>
            <person name="Parey E."/>
            <person name="Louis A."/>
            <person name="Montfort J."/>
            <person name="Bouchez O."/>
            <person name="Roques C."/>
            <person name="Iampietro C."/>
            <person name="Lluch J."/>
            <person name="Castinel A."/>
            <person name="Donnadieu C."/>
            <person name="Desvignes T."/>
            <person name="Floi Bucao C."/>
            <person name="Jouanno E."/>
            <person name="Wen M."/>
            <person name="Mejri S."/>
            <person name="Dirks R."/>
            <person name="Jansen H."/>
            <person name="Henkel C."/>
            <person name="Chen W.J."/>
            <person name="Zahm M."/>
            <person name="Cabau C."/>
            <person name="Klopp C."/>
            <person name="Thompson A.W."/>
            <person name="Robinson-Rechavi M."/>
            <person name="Braasch I."/>
            <person name="Lecointre G."/>
            <person name="Bobe J."/>
            <person name="Postlethwait J.H."/>
            <person name="Berthelot C."/>
            <person name="Roest Crollius H."/>
            <person name="Guiguen Y."/>
        </authorList>
    </citation>
    <scope>NUCLEOTIDE SEQUENCE</scope>
    <source>
        <strain evidence="5">NC1722</strain>
    </source>
</reference>
<evidence type="ECO:0000313" key="6">
    <source>
        <dbReference type="Proteomes" id="UP001221898"/>
    </source>
</evidence>
<dbReference type="Proteomes" id="UP001221898">
    <property type="component" value="Unassembled WGS sequence"/>
</dbReference>
<protein>
    <recommendedName>
        <fullName evidence="2">ribonuclease H</fullName>
        <ecNumber evidence="2">3.1.26.4</ecNumber>
    </recommendedName>
</protein>
<evidence type="ECO:0000259" key="4">
    <source>
        <dbReference type="Pfam" id="PF00078"/>
    </source>
</evidence>
<evidence type="ECO:0000256" key="1">
    <source>
        <dbReference type="ARBA" id="ARBA00010879"/>
    </source>
</evidence>
<comment type="similarity">
    <text evidence="1">Belongs to the beta type-B retroviral polymerase family. HERV class-II K(HML-2) pol subfamily.</text>
</comment>
<dbReference type="InterPro" id="IPR000477">
    <property type="entry name" value="RT_dom"/>
</dbReference>
<comment type="caution">
    <text evidence="5">The sequence shown here is derived from an EMBL/GenBank/DDBJ whole genome shotgun (WGS) entry which is preliminary data.</text>
</comment>
<dbReference type="Gene3D" id="3.10.10.10">
    <property type="entry name" value="HIV Type 1 Reverse Transcriptase, subunit A, domain 1"/>
    <property type="match status" value="1"/>
</dbReference>
<dbReference type="Pfam" id="PF00078">
    <property type="entry name" value="RVT_1"/>
    <property type="match status" value="1"/>
</dbReference>
<dbReference type="Gene3D" id="3.30.70.270">
    <property type="match status" value="1"/>
</dbReference>
<feature type="region of interest" description="Disordered" evidence="3">
    <location>
        <begin position="226"/>
        <end position="245"/>
    </location>
</feature>
<accession>A0AAD7WPT5</accession>
<dbReference type="AlphaFoldDB" id="A0AAD7WPT5"/>
<sequence>MPLVDFYATHPFHNELPFDYWIRLNKAIDTAEDALKRQGKTLENLAREVTVMFIRHCPDPELALVFKCKPLEEWTAGEVQARLDECQREHRLKQRQPTRLAGGVVSPFRPTGVLHACAQTAEKPAATQPPLVPAQPTEGQSLEDVIALLEHVLEQGFSQRNDLPRRFQQIARPMPKLWKREPLHSCALSCRSSVLCLSCTWPRGCSVYSVPLTQLRTCSAEQQPSWSAGKLDGPHEEGTSGGPVKLSPVNDVDLESAYSQFCASVEDKSQVILQNTQKLSLHDNLIYTTVQGRVELKAMVDSGSIACTLSSRALSLLEKAELQYSGLEASGASPTGSPPRLLPSTSPGYYNVDEQDKKFTAFTSPFGLYEYNRLPQGLCNSLATFMRMMMSIFGDQNFLSLLCYLDDVLVSAPDEQLALQRLGMVFERLTT</sequence>
<dbReference type="SUPFAM" id="SSF56672">
    <property type="entry name" value="DNA/RNA polymerases"/>
    <property type="match status" value="1"/>
</dbReference>
<dbReference type="EC" id="3.1.26.4" evidence="2"/>
<feature type="domain" description="Reverse transcriptase" evidence="4">
    <location>
        <begin position="352"/>
        <end position="429"/>
    </location>
</feature>